<dbReference type="GO" id="GO:0016788">
    <property type="term" value="F:hydrolase activity, acting on ester bonds"/>
    <property type="evidence" value="ECO:0007669"/>
    <property type="project" value="InterPro"/>
</dbReference>
<dbReference type="PANTHER" id="PTHR45648:SF22">
    <property type="entry name" value="GDSL LIPASE_ACYLHYDROLASE FAMILY PROTEIN (AFU_ORTHOLOGUE AFUA_4G14700)"/>
    <property type="match status" value="1"/>
</dbReference>
<dbReference type="Gene3D" id="3.40.50.1110">
    <property type="entry name" value="SGNH hydrolase"/>
    <property type="match status" value="1"/>
</dbReference>
<dbReference type="STRING" id="45070.Lnau_0815"/>
<evidence type="ECO:0000313" key="3">
    <source>
        <dbReference type="Proteomes" id="UP000054725"/>
    </source>
</evidence>
<gene>
    <name evidence="2" type="ORF">Lnau_0815</name>
</gene>
<dbReference type="AlphaFoldDB" id="A0A0W0WU26"/>
<evidence type="ECO:0000313" key="2">
    <source>
        <dbReference type="EMBL" id="KTD35831.1"/>
    </source>
</evidence>
<dbReference type="PATRIC" id="fig|45070.6.peg.864"/>
<dbReference type="Proteomes" id="UP000054725">
    <property type="component" value="Unassembled WGS sequence"/>
</dbReference>
<protein>
    <submittedName>
        <fullName evidence="2">Phospholipase/lecithinase/hemolysin</fullName>
    </submittedName>
</protein>
<name>A0A0W0WU26_9GAMM</name>
<dbReference type="RefSeq" id="WP_058503873.1">
    <property type="nucleotide sequence ID" value="NZ_CAAAIF010000001.1"/>
</dbReference>
<proteinExistence type="predicted"/>
<dbReference type="InterPro" id="IPR051058">
    <property type="entry name" value="GDSL_Est/Lipase"/>
</dbReference>
<organism evidence="2 3">
    <name type="scientific">Legionella nautarum</name>
    <dbReference type="NCBI Taxonomy" id="45070"/>
    <lineage>
        <taxon>Bacteria</taxon>
        <taxon>Pseudomonadati</taxon>
        <taxon>Pseudomonadota</taxon>
        <taxon>Gammaproteobacteria</taxon>
        <taxon>Legionellales</taxon>
        <taxon>Legionellaceae</taxon>
        <taxon>Legionella</taxon>
    </lineage>
</organism>
<dbReference type="EMBL" id="LNYO01000013">
    <property type="protein sequence ID" value="KTD35831.1"/>
    <property type="molecule type" value="Genomic_DNA"/>
</dbReference>
<sequence length="681" mass="78479">MSKPVIKHKVVFGDSLSDRGLLGLEELLAFGGGLTGQSPRWRFANGFGWVDLVASFGMAEFTVNEFKAQRKELLAQLDELKKEEQTRQVMRSQVDTIRQIVAQVDDNDLSELFTKFREAFNLDNPKQILYNGYRYLRTYAIGGATAAVWGLELDEVVEEPAEDISRLLLANLKQQRKQLFADDRRYGVTRKEKEETLVVDLSGANDLITVNDKPTKEIADKAIKARIENLRDLIDKGYRTFVLINLPDFSLTPRFQNFSKEERDNAHEVTEYFNAKLAEEVGQLKAEYRDDYFFDVFDINEIFIDAYKHPEKYGFDPELLTQYFTESEELEKAKDNQEYQAKKITPDTGYISLNLYFMTQLPETAVEFKNSYIFCNNEGTRQLYFIDSKGASKEVSIDELATFERELDKIRTASLTKDKVRLTTQQIKELITDNGGHVPPLKGYHLFWNGVHPSAYVQAIMGAKFDEKYGKIFEYRSPTVKIDYSDSEQYQQFLEYKKRLNVISDRPVADEKAWEMFEQYQKGIGSEIHKYKHHKTPPIPKPVLNSLNAIQEHAKGLANQFFNKGLGKEKAKLLNSFLAEVNAITQNDSTIPEKLNAIKARLNNFSEEENDIINKHQNPKLDNFFKEDTWATSSFSLLNNLNKTIDDCLQKPKYKGSFSVETDISKHEELSATIQKIDQPY</sequence>
<dbReference type="PANTHER" id="PTHR45648">
    <property type="entry name" value="GDSL LIPASE/ACYLHYDROLASE FAMILY PROTEIN (AFU_ORTHOLOGUE AFUA_4G14700)"/>
    <property type="match status" value="1"/>
</dbReference>
<dbReference type="Pfam" id="PF00657">
    <property type="entry name" value="Lipase_GDSL"/>
    <property type="match status" value="1"/>
</dbReference>
<accession>A0A0W0WU26</accession>
<comment type="caution">
    <text evidence="2">The sequence shown here is derived from an EMBL/GenBank/DDBJ whole genome shotgun (WGS) entry which is preliminary data.</text>
</comment>
<dbReference type="InterPro" id="IPR036514">
    <property type="entry name" value="SGNH_hydro_sf"/>
</dbReference>
<reference evidence="2 3" key="1">
    <citation type="submission" date="2015-11" db="EMBL/GenBank/DDBJ databases">
        <title>Genomic analysis of 38 Legionella species identifies large and diverse effector repertoires.</title>
        <authorList>
            <person name="Burstein D."/>
            <person name="Amaro F."/>
            <person name="Zusman T."/>
            <person name="Lifshitz Z."/>
            <person name="Cohen O."/>
            <person name="Gilbert J.A."/>
            <person name="Pupko T."/>
            <person name="Shuman H.A."/>
            <person name="Segal G."/>
        </authorList>
    </citation>
    <scope>NUCLEOTIDE SEQUENCE [LARGE SCALE GENOMIC DNA]</scope>
    <source>
        <strain evidence="2 3">ATCC 49506</strain>
    </source>
</reference>
<keyword evidence="3" id="KW-1185">Reference proteome</keyword>
<evidence type="ECO:0000256" key="1">
    <source>
        <dbReference type="ARBA" id="ARBA00022801"/>
    </source>
</evidence>
<dbReference type="InterPro" id="IPR001087">
    <property type="entry name" value="GDSL"/>
</dbReference>
<keyword evidence="1" id="KW-0378">Hydrolase</keyword>